<reference evidence="2 3" key="1">
    <citation type="submission" date="2017-06" db="EMBL/GenBank/DDBJ databases">
        <title>Genome sequencing and assembly of Stenotrophomonas maltophilia DF07.</title>
        <authorList>
            <person name="Iyer R."/>
        </authorList>
    </citation>
    <scope>NUCLEOTIDE SEQUENCE [LARGE SCALE GENOMIC DNA]</scope>
    <source>
        <strain evidence="2 3">DF07</strain>
    </source>
</reference>
<evidence type="ECO:0000256" key="1">
    <source>
        <dbReference type="SAM" id="MobiDB-lite"/>
    </source>
</evidence>
<evidence type="ECO:0000313" key="2">
    <source>
        <dbReference type="EMBL" id="PAM73147.1"/>
    </source>
</evidence>
<sequence length="517" mass="58563">MEELSDQDASRIIEKLGDRWWRLNNLYYITDKFGRRVQFKLNEVQADLDDNLHTLNLALKSRQHGITTWACIRALDMALFKKNTKAGVVAHTAGDAAKFFRSKVLYAYDNLPDWLKKIRPAVRRDMRDGVLELANGSSIEVSVSHRGGTLTFLHISEYGPMCAMYPERAGEVASGALNAIASGNIVVIESTAYGAAGDFYERCQTAIELDRQIRAGTAKLTTMDYRFHFYPWFRDPINELDPDGVTLTAEDEAYFAKVEAEMNYALRPEQKAWYVKKAAEQRDKMKREHPSTPEEAFQASTEGAYYGKEMAAADSSGRITDLPINPQVPIHTFWDIGRSDATSIWFMQENGPWLDFVDFYENSGFGVAHYAKVLKERGYLYGKHYWPHDGANEDWSANENRVQVAGKLGVKPIVVVPRINDITEGIDMVRNMLPRCRFDRVRCGPPKAGEGRGGLEALRRYTKVWNDKTETYSDLPFHNWASNPADAFRQAAQGYVSSSGRRVGESRGMANDNWRTA</sequence>
<dbReference type="Gene3D" id="3.40.50.300">
    <property type="entry name" value="P-loop containing nucleotide triphosphate hydrolases"/>
    <property type="match status" value="1"/>
</dbReference>
<dbReference type="Gene3D" id="3.30.420.280">
    <property type="match status" value="1"/>
</dbReference>
<evidence type="ECO:0000313" key="3">
    <source>
        <dbReference type="Proteomes" id="UP000216433"/>
    </source>
</evidence>
<dbReference type="AlphaFoldDB" id="A0A270NM84"/>
<accession>A0A270NM84</accession>
<organism evidence="2 3">
    <name type="scientific">Stenotrophomonas maltophilia</name>
    <name type="common">Pseudomonas maltophilia</name>
    <name type="synonym">Xanthomonas maltophilia</name>
    <dbReference type="NCBI Taxonomy" id="40324"/>
    <lineage>
        <taxon>Bacteria</taxon>
        <taxon>Pseudomonadati</taxon>
        <taxon>Pseudomonadota</taxon>
        <taxon>Gammaproteobacteria</taxon>
        <taxon>Lysobacterales</taxon>
        <taxon>Lysobacteraceae</taxon>
        <taxon>Stenotrophomonas</taxon>
        <taxon>Stenotrophomonas maltophilia group</taxon>
    </lineage>
</organism>
<protein>
    <submittedName>
        <fullName evidence="2">DNA packaging protein</fullName>
    </submittedName>
</protein>
<dbReference type="RefSeq" id="WP_095377387.1">
    <property type="nucleotide sequence ID" value="NZ_NJGC01000004.1"/>
</dbReference>
<name>A0A270NM84_STEMA</name>
<dbReference type="EMBL" id="NJGC01000004">
    <property type="protein sequence ID" value="PAM73147.1"/>
    <property type="molecule type" value="Genomic_DNA"/>
</dbReference>
<comment type="caution">
    <text evidence="2">The sequence shown here is derived from an EMBL/GenBank/DDBJ whole genome shotgun (WGS) entry which is preliminary data.</text>
</comment>
<feature type="region of interest" description="Disordered" evidence="1">
    <location>
        <begin position="496"/>
        <end position="517"/>
    </location>
</feature>
<dbReference type="Proteomes" id="UP000216433">
    <property type="component" value="Unassembled WGS sequence"/>
</dbReference>
<proteinExistence type="predicted"/>
<gene>
    <name evidence="2" type="ORF">CEK00_04685</name>
</gene>
<dbReference type="InterPro" id="IPR027417">
    <property type="entry name" value="P-loop_NTPase"/>
</dbReference>